<accession>A0A7K0DZP9</accession>
<reference evidence="1 2" key="1">
    <citation type="submission" date="2019-10" db="EMBL/GenBank/DDBJ databases">
        <title>Nocardia macrotermitis sp. nov. and Nocardia aurantia sp. nov., isolated from the gut of fungus growing-termite Macrotermes natalensis.</title>
        <authorList>
            <person name="Benndorf R."/>
            <person name="Schwitalla J."/>
            <person name="Martin K."/>
            <person name="De Beer W."/>
            <person name="Kaster A.-K."/>
            <person name="Vollmers J."/>
            <person name="Poulsen M."/>
            <person name="Beemelmanns C."/>
        </authorList>
    </citation>
    <scope>NUCLEOTIDE SEQUENCE [LARGE SCALE GENOMIC DNA]</scope>
    <source>
        <strain evidence="1 2">RB56</strain>
    </source>
</reference>
<proteinExistence type="predicted"/>
<dbReference type="RefSeq" id="WP_227838572.1">
    <property type="nucleotide sequence ID" value="NZ_WEGI01000018.1"/>
</dbReference>
<dbReference type="AlphaFoldDB" id="A0A7K0DZP9"/>
<evidence type="ECO:0000313" key="2">
    <source>
        <dbReference type="Proteomes" id="UP000431401"/>
    </source>
</evidence>
<sequence>MAFTAKGYATRQRIVAGAATHLRSGDPGEVTLAVARYRAQGMNCPLGALMSQARSTPGAAEVITTLFDRVYAVNVTAPYLRTRAIAPPMIDAGGGSPAQRLSPSVPVVRLALESLRG</sequence>
<dbReference type="Proteomes" id="UP000431401">
    <property type="component" value="Unassembled WGS sequence"/>
</dbReference>
<evidence type="ECO:0000313" key="1">
    <source>
        <dbReference type="EMBL" id="MQY31283.1"/>
    </source>
</evidence>
<name>A0A7K0DZP9_9NOCA</name>
<dbReference type="EMBL" id="WEGI01000018">
    <property type="protein sequence ID" value="MQY31283.1"/>
    <property type="molecule type" value="Genomic_DNA"/>
</dbReference>
<keyword evidence="2" id="KW-1185">Reference proteome</keyword>
<gene>
    <name evidence="1" type="ORF">NRB56_68920</name>
</gene>
<protein>
    <submittedName>
        <fullName evidence="1">Uncharacterized protein</fullName>
    </submittedName>
</protein>
<organism evidence="1 2">
    <name type="scientific">Nocardia aurantia</name>
    <dbReference type="NCBI Taxonomy" id="2585199"/>
    <lineage>
        <taxon>Bacteria</taxon>
        <taxon>Bacillati</taxon>
        <taxon>Actinomycetota</taxon>
        <taxon>Actinomycetes</taxon>
        <taxon>Mycobacteriales</taxon>
        <taxon>Nocardiaceae</taxon>
        <taxon>Nocardia</taxon>
    </lineage>
</organism>
<comment type="caution">
    <text evidence="1">The sequence shown here is derived from an EMBL/GenBank/DDBJ whole genome shotgun (WGS) entry which is preliminary data.</text>
</comment>